<dbReference type="OMA" id="DIMRRWR"/>
<dbReference type="OrthoDB" id="1719269at2759"/>
<proteinExistence type="predicted"/>
<keyword evidence="3" id="KW-0472">Membrane</keyword>
<dbReference type="Gramene" id="OMO77832">
    <property type="protein sequence ID" value="OMO77832"/>
    <property type="gene ID" value="CCACVL1_14793"/>
</dbReference>
<protein>
    <recommendedName>
        <fullName evidence="1">Galectin</fullName>
    </recommendedName>
</protein>
<comment type="caution">
    <text evidence="5">The sequence shown here is derived from an EMBL/GenBank/DDBJ whole genome shotgun (WGS) entry which is preliminary data.</text>
</comment>
<dbReference type="PROSITE" id="PS51304">
    <property type="entry name" value="GALECTIN"/>
    <property type="match status" value="1"/>
</dbReference>
<evidence type="ECO:0000256" key="2">
    <source>
        <dbReference type="SAM" id="MobiDB-lite"/>
    </source>
</evidence>
<keyword evidence="1" id="KW-0430">Lectin</keyword>
<accession>A0A1R3I5F9</accession>
<feature type="transmembrane region" description="Helical" evidence="3">
    <location>
        <begin position="12"/>
        <end position="31"/>
    </location>
</feature>
<dbReference type="AlphaFoldDB" id="A0A1R3I5F9"/>
<sequence>MSLTKQRSVQILIVVGLLYIVLVTVEIPFVFQTGFSSLSQEPLTRLPRLASQADVQDKEAPTRPLNWVSKNSPSPTQLQHQPPQLTTNSLILSNLSFDAKTFNPSAKDGSLELHKSAKLAWELGRKLWQQLESGKLKIDSIKKPENGSELCPSSVSLSGSEFLARGKVMVLPCGLTLGSHITVVGKPRAAHSERNPNIALLKDGEDSLMVSQFMMELQGLRTVDGEDPPRILHFNPEVERGLE</sequence>
<dbReference type="EMBL" id="AWWV01010688">
    <property type="protein sequence ID" value="OMO77832.1"/>
    <property type="molecule type" value="Genomic_DNA"/>
</dbReference>
<evidence type="ECO:0000313" key="5">
    <source>
        <dbReference type="EMBL" id="OMO77832.1"/>
    </source>
</evidence>
<dbReference type="GO" id="GO:0030246">
    <property type="term" value="F:carbohydrate binding"/>
    <property type="evidence" value="ECO:0007669"/>
    <property type="project" value="UniProtKB-UniRule"/>
</dbReference>
<dbReference type="InterPro" id="IPR001079">
    <property type="entry name" value="Galectin_CRD"/>
</dbReference>
<name>A0A1R3I5F9_COCAP</name>
<evidence type="ECO:0000259" key="4">
    <source>
        <dbReference type="PROSITE" id="PS51304"/>
    </source>
</evidence>
<dbReference type="Pfam" id="PF00337">
    <property type="entry name" value="Gal-bind_lectin"/>
    <property type="match status" value="1"/>
</dbReference>
<dbReference type="STRING" id="210143.A0A1R3I5F9"/>
<feature type="domain" description="Galectin" evidence="4">
    <location>
        <begin position="167"/>
        <end position="243"/>
    </location>
</feature>
<organism evidence="5 6">
    <name type="scientific">Corchorus capsularis</name>
    <name type="common">Jute</name>
    <dbReference type="NCBI Taxonomy" id="210143"/>
    <lineage>
        <taxon>Eukaryota</taxon>
        <taxon>Viridiplantae</taxon>
        <taxon>Streptophyta</taxon>
        <taxon>Embryophyta</taxon>
        <taxon>Tracheophyta</taxon>
        <taxon>Spermatophyta</taxon>
        <taxon>Magnoliopsida</taxon>
        <taxon>eudicotyledons</taxon>
        <taxon>Gunneridae</taxon>
        <taxon>Pentapetalae</taxon>
        <taxon>rosids</taxon>
        <taxon>malvids</taxon>
        <taxon>Malvales</taxon>
        <taxon>Malvaceae</taxon>
        <taxon>Grewioideae</taxon>
        <taxon>Apeibeae</taxon>
        <taxon>Corchorus</taxon>
    </lineage>
</organism>
<feature type="compositionally biased region" description="Low complexity" evidence="2">
    <location>
        <begin position="72"/>
        <end position="83"/>
    </location>
</feature>
<dbReference type="UniPathway" id="UPA00378"/>
<evidence type="ECO:0000313" key="6">
    <source>
        <dbReference type="Proteomes" id="UP000188268"/>
    </source>
</evidence>
<keyword evidence="3" id="KW-1133">Transmembrane helix</keyword>
<gene>
    <name evidence="5" type="ORF">CCACVL1_14793</name>
</gene>
<feature type="region of interest" description="Disordered" evidence="2">
    <location>
        <begin position="52"/>
        <end position="83"/>
    </location>
</feature>
<reference evidence="5 6" key="1">
    <citation type="submission" date="2013-09" db="EMBL/GenBank/DDBJ databases">
        <title>Corchorus capsularis genome sequencing.</title>
        <authorList>
            <person name="Alam M."/>
            <person name="Haque M.S."/>
            <person name="Islam M.S."/>
            <person name="Emdad E.M."/>
            <person name="Islam M.M."/>
            <person name="Ahmed B."/>
            <person name="Halim A."/>
            <person name="Hossen Q.M.M."/>
            <person name="Hossain M.Z."/>
            <person name="Ahmed R."/>
            <person name="Khan M.M."/>
            <person name="Islam R."/>
            <person name="Rashid M.M."/>
            <person name="Khan S.A."/>
            <person name="Rahman M.S."/>
            <person name="Alam M."/>
        </authorList>
    </citation>
    <scope>NUCLEOTIDE SEQUENCE [LARGE SCALE GENOMIC DNA]</scope>
    <source>
        <strain evidence="6">cv. CVL-1</strain>
        <tissue evidence="5">Whole seedling</tissue>
    </source>
</reference>
<evidence type="ECO:0000256" key="3">
    <source>
        <dbReference type="SAM" id="Phobius"/>
    </source>
</evidence>
<keyword evidence="3" id="KW-0812">Transmembrane</keyword>
<evidence type="ECO:0000256" key="1">
    <source>
        <dbReference type="RuleBase" id="RU102079"/>
    </source>
</evidence>
<keyword evidence="6" id="KW-1185">Reference proteome</keyword>
<dbReference type="Proteomes" id="UP000188268">
    <property type="component" value="Unassembled WGS sequence"/>
</dbReference>